<dbReference type="PANTHER" id="PTHR12086">
    <property type="entry name" value="EF-HAND DOMAIN C-TERMINAL CONTAINING PROTEIN"/>
    <property type="match status" value="1"/>
</dbReference>
<dbReference type="PROSITE" id="PS00018">
    <property type="entry name" value="EF_HAND_1"/>
    <property type="match status" value="1"/>
</dbReference>
<keyword evidence="2" id="KW-0963">Cytoplasm</keyword>
<organism evidence="11 12">
    <name type="scientific">Pygocentrus nattereri</name>
    <name type="common">Red-bellied piranha</name>
    <dbReference type="NCBI Taxonomy" id="42514"/>
    <lineage>
        <taxon>Eukaryota</taxon>
        <taxon>Metazoa</taxon>
        <taxon>Chordata</taxon>
        <taxon>Craniata</taxon>
        <taxon>Vertebrata</taxon>
        <taxon>Euteleostomi</taxon>
        <taxon>Actinopterygii</taxon>
        <taxon>Neopterygii</taxon>
        <taxon>Teleostei</taxon>
        <taxon>Ostariophysi</taxon>
        <taxon>Characiformes</taxon>
        <taxon>Characoidei</taxon>
        <taxon>Pygocentrus</taxon>
    </lineage>
</organism>
<sequence length="618" mass="69713">MYRGPSSVLQDKIVLNKTFSPRFTAIFINIPYKLRLVWVLWWFWMVNKMSVLKSLGPLVPITTTVKTSESTATPPVVRKFLNSTRPGPGEIRVFLGKANDPDIASTLVHGISTRPSITSGSVINPQPLTCYQERLRELQEAIYDSKRKAPLGRSQVKGPGLPDWIDPEKTVLGVKSRLCKSCDAGEIINPPKPAGQVEKEAQEGHEQYVRSHSSYFVGERADRRYNQSTYSKDSRFGVSTPHRNDGHNVSRSLQWLGDMNYSAKLVSKRCDDFRERTQPQIGKVHDPIADTLRVPADHTFGVLLPPDKFGAGDLLHSTPPSEHMRGQDRRRALVSAVRQHLKKANFHNFASLLQAFRHYDKKGQGKIDKDDLRDVCRQLNLDLSGDVLDGLMDYCDVDKDGLINFLEFANFLNWKDKMPISKAEQRILTRGGRNAGSAPANIQRVELQRSGSGKQAWSESLAKPEDLEPVEVGSTLKTPRTLCRTRAERDRFVTSSSFISAVVGGLSTTDYRMYGVPSVRTDLPAPRIKRISDRTNYGDEATAYDLLYPTLHSLFGVHEKHFFSPRSKDEMLQIFRNVGLRVSEQMFEEAWKSASMRHPTGEVCVESFRNVLKELQAN</sequence>
<comment type="subcellular location">
    <subcellularLocation>
        <location evidence="1">Cytoplasm</location>
        <location evidence="1">Cytoskeleton</location>
        <location evidence="1">Flagellum axoneme</location>
    </subcellularLocation>
</comment>
<evidence type="ECO:0000256" key="3">
    <source>
        <dbReference type="ARBA" id="ARBA00022723"/>
    </source>
</evidence>
<dbReference type="Ensembl" id="ENSPNAT00000009418.2">
    <property type="protein sequence ID" value="ENSPNAP00000003035.2"/>
    <property type="gene ID" value="ENSPNAG00000001316.2"/>
</dbReference>
<feature type="domain" description="EF-hand" evidence="10">
    <location>
        <begin position="347"/>
        <end position="382"/>
    </location>
</feature>
<keyword evidence="3" id="KW-0479">Metal-binding</keyword>
<reference evidence="11" key="3">
    <citation type="submission" date="2025-09" db="UniProtKB">
        <authorList>
            <consortium name="Ensembl"/>
        </authorList>
    </citation>
    <scope>IDENTIFICATION</scope>
</reference>
<keyword evidence="4" id="KW-0677">Repeat</keyword>
<keyword evidence="8" id="KW-0206">Cytoskeleton</keyword>
<keyword evidence="12" id="KW-1185">Reference proteome</keyword>
<protein>
    <recommendedName>
        <fullName evidence="10">EF-hand domain-containing protein</fullName>
    </recommendedName>
</protein>
<reference evidence="11" key="2">
    <citation type="submission" date="2025-08" db="UniProtKB">
        <authorList>
            <consortium name="Ensembl"/>
        </authorList>
    </citation>
    <scope>IDENTIFICATION</scope>
</reference>
<dbReference type="InterPro" id="IPR057428">
    <property type="entry name" value="EFHB_EF-hand_C"/>
</dbReference>
<evidence type="ECO:0000313" key="11">
    <source>
        <dbReference type="Ensembl" id="ENSPNAP00000003035.2"/>
    </source>
</evidence>
<dbReference type="AlphaFoldDB" id="A0A3B4BWZ2"/>
<evidence type="ECO:0000256" key="2">
    <source>
        <dbReference type="ARBA" id="ARBA00022490"/>
    </source>
</evidence>
<keyword evidence="5" id="KW-0106">Calcium</keyword>
<dbReference type="Gene3D" id="1.10.238.10">
    <property type="entry name" value="EF-hand"/>
    <property type="match status" value="1"/>
</dbReference>
<feature type="domain" description="EF-hand" evidence="10">
    <location>
        <begin position="383"/>
        <end position="418"/>
    </location>
</feature>
<dbReference type="PANTHER" id="PTHR12086:SF12">
    <property type="entry name" value="EF-HAND DOMAIN-CONTAINING FAMILY MEMBER B"/>
    <property type="match status" value="1"/>
</dbReference>
<dbReference type="CDD" id="cd00051">
    <property type="entry name" value="EFh"/>
    <property type="match status" value="1"/>
</dbReference>
<proteinExistence type="predicted"/>
<dbReference type="InterPro" id="IPR040193">
    <property type="entry name" value="EFHC1/EFHC2/EFHB"/>
</dbReference>
<reference evidence="11 12" key="1">
    <citation type="submission" date="2020-10" db="EMBL/GenBank/DDBJ databases">
        <title>Pygocentrus nattereri (red-bellied piranha) genome, fPygNat1, primary haplotype.</title>
        <authorList>
            <person name="Myers G."/>
            <person name="Meyer A."/>
            <person name="Karagic N."/>
            <person name="Pippel M."/>
            <person name="Winkler S."/>
            <person name="Tracey A."/>
            <person name="Wood J."/>
            <person name="Formenti G."/>
            <person name="Howe K."/>
            <person name="Fedrigo O."/>
            <person name="Jarvis E.D."/>
        </authorList>
    </citation>
    <scope>NUCLEOTIDE SEQUENCE [LARGE SCALE GENOMIC DNA]</scope>
</reference>
<name>A0A3B4BWZ2_PYGNA</name>
<dbReference type="PROSITE" id="PS50222">
    <property type="entry name" value="EF_HAND_2"/>
    <property type="match status" value="2"/>
</dbReference>
<evidence type="ECO:0000256" key="1">
    <source>
        <dbReference type="ARBA" id="ARBA00004611"/>
    </source>
</evidence>
<dbReference type="Proteomes" id="UP001501920">
    <property type="component" value="Chromosome 24"/>
</dbReference>
<evidence type="ECO:0000256" key="5">
    <source>
        <dbReference type="ARBA" id="ARBA00022837"/>
    </source>
</evidence>
<evidence type="ECO:0000259" key="10">
    <source>
        <dbReference type="PROSITE" id="PS50222"/>
    </source>
</evidence>
<dbReference type="InterPro" id="IPR002048">
    <property type="entry name" value="EF_hand_dom"/>
</dbReference>
<dbReference type="SMART" id="SM00054">
    <property type="entry name" value="EFh"/>
    <property type="match status" value="2"/>
</dbReference>
<accession>A0A3B4BWZ2</accession>
<dbReference type="OMA" id="DCIRPIY"/>
<dbReference type="InterPro" id="IPR018247">
    <property type="entry name" value="EF_Hand_1_Ca_BS"/>
</dbReference>
<dbReference type="SUPFAM" id="SSF47473">
    <property type="entry name" value="EF-hand"/>
    <property type="match status" value="1"/>
</dbReference>
<evidence type="ECO:0000256" key="9">
    <source>
        <dbReference type="ARBA" id="ARBA00023273"/>
    </source>
</evidence>
<evidence type="ECO:0000256" key="8">
    <source>
        <dbReference type="ARBA" id="ARBA00023212"/>
    </source>
</evidence>
<evidence type="ECO:0000256" key="4">
    <source>
        <dbReference type="ARBA" id="ARBA00022737"/>
    </source>
</evidence>
<dbReference type="InterPro" id="IPR011992">
    <property type="entry name" value="EF-hand-dom_pair"/>
</dbReference>
<keyword evidence="6" id="KW-0282">Flagellum</keyword>
<keyword evidence="7" id="KW-0969">Cilium</keyword>
<dbReference type="Pfam" id="PF13499">
    <property type="entry name" value="EF-hand_7"/>
    <property type="match status" value="1"/>
</dbReference>
<evidence type="ECO:0000313" key="12">
    <source>
        <dbReference type="Proteomes" id="UP001501920"/>
    </source>
</evidence>
<dbReference type="GO" id="GO:0005509">
    <property type="term" value="F:calcium ion binding"/>
    <property type="evidence" value="ECO:0007669"/>
    <property type="project" value="InterPro"/>
</dbReference>
<evidence type="ECO:0000256" key="6">
    <source>
        <dbReference type="ARBA" id="ARBA00022846"/>
    </source>
</evidence>
<dbReference type="Pfam" id="PF25325">
    <property type="entry name" value="EF-hand_EFHB_C"/>
    <property type="match status" value="1"/>
</dbReference>
<evidence type="ECO:0000256" key="7">
    <source>
        <dbReference type="ARBA" id="ARBA00023069"/>
    </source>
</evidence>
<dbReference type="STRING" id="42514.ENSPNAP00000003035"/>
<keyword evidence="9" id="KW-0966">Cell projection</keyword>
<dbReference type="GeneTree" id="ENSGT00940000174959"/>